<name>A0AAD4CTQ2_ASPNN</name>
<gene>
    <name evidence="2" type="ORF">FE257_001655</name>
</gene>
<dbReference type="Proteomes" id="UP001194746">
    <property type="component" value="Unassembled WGS sequence"/>
</dbReference>
<protein>
    <submittedName>
        <fullName evidence="2">Uncharacterized protein</fullName>
    </submittedName>
</protein>
<sequence>MSYEQGILAPSHSEPKISTTSPALPKYNRLDPSNPGVTIQFYDDDDDDNNASRLAVQKKQPSYQEVTVTEACKLVREELIVGTQHLRCHLFRLPIEVRFKIYEALFVADSRPLEIDHTVQCRHISSDDSPDHYPAAVTNHWRRSYGSVMFLIGATNFDIALQRRWEFSEFITTLRMAEPLEIYSLTVVATDNWKLPGFNELDLVNALFSGAIKYLRTLVLKGFTAEERDRLCELAHARGIPTLRIMRNKKKIQGAKFSIWVYLDALKYEVYDSKENVAISFCGVQA</sequence>
<evidence type="ECO:0000313" key="3">
    <source>
        <dbReference type="Proteomes" id="UP001194746"/>
    </source>
</evidence>
<comment type="caution">
    <text evidence="2">The sequence shown here is derived from an EMBL/GenBank/DDBJ whole genome shotgun (WGS) entry which is preliminary data.</text>
</comment>
<organism evidence="2 3">
    <name type="scientific">Aspergillus nanangensis</name>
    <dbReference type="NCBI Taxonomy" id="2582783"/>
    <lineage>
        <taxon>Eukaryota</taxon>
        <taxon>Fungi</taxon>
        <taxon>Dikarya</taxon>
        <taxon>Ascomycota</taxon>
        <taxon>Pezizomycotina</taxon>
        <taxon>Eurotiomycetes</taxon>
        <taxon>Eurotiomycetidae</taxon>
        <taxon>Eurotiales</taxon>
        <taxon>Aspergillaceae</taxon>
        <taxon>Aspergillus</taxon>
        <taxon>Aspergillus subgen. Circumdati</taxon>
    </lineage>
</organism>
<dbReference type="AlphaFoldDB" id="A0AAD4CTQ2"/>
<accession>A0AAD4CTQ2</accession>
<reference evidence="2" key="2">
    <citation type="submission" date="2020-02" db="EMBL/GenBank/DDBJ databases">
        <authorList>
            <person name="Gilchrist C.L.M."/>
            <person name="Chooi Y.-H."/>
        </authorList>
    </citation>
    <scope>NUCLEOTIDE SEQUENCE</scope>
    <source>
        <strain evidence="2">MST-FP2251</strain>
    </source>
</reference>
<feature type="region of interest" description="Disordered" evidence="1">
    <location>
        <begin position="1"/>
        <end position="31"/>
    </location>
</feature>
<evidence type="ECO:0000256" key="1">
    <source>
        <dbReference type="SAM" id="MobiDB-lite"/>
    </source>
</evidence>
<reference evidence="2" key="1">
    <citation type="journal article" date="2019" name="Beilstein J. Org. Chem.">
        <title>Nanangenines: drimane sesquiterpenoids as the dominant metabolite cohort of a novel Australian fungus, Aspergillus nanangensis.</title>
        <authorList>
            <person name="Lacey H.J."/>
            <person name="Gilchrist C.L.M."/>
            <person name="Crombie A."/>
            <person name="Kalaitzis J.A."/>
            <person name="Vuong D."/>
            <person name="Rutledge P.J."/>
            <person name="Turner P."/>
            <person name="Pitt J.I."/>
            <person name="Lacey E."/>
            <person name="Chooi Y.H."/>
            <person name="Piggott A.M."/>
        </authorList>
    </citation>
    <scope>NUCLEOTIDE SEQUENCE</scope>
    <source>
        <strain evidence="2">MST-FP2251</strain>
    </source>
</reference>
<proteinExistence type="predicted"/>
<evidence type="ECO:0000313" key="2">
    <source>
        <dbReference type="EMBL" id="KAF9892546.1"/>
    </source>
</evidence>
<dbReference type="EMBL" id="VCAU01000012">
    <property type="protein sequence ID" value="KAF9892546.1"/>
    <property type="molecule type" value="Genomic_DNA"/>
</dbReference>
<keyword evidence="3" id="KW-1185">Reference proteome</keyword>